<evidence type="ECO:0000313" key="7">
    <source>
        <dbReference type="Proteomes" id="UP000254573"/>
    </source>
</evidence>
<evidence type="ECO:0000256" key="3">
    <source>
        <dbReference type="ARBA" id="ARBA00022723"/>
    </source>
</evidence>
<dbReference type="PANTHER" id="PTHR42796">
    <property type="entry name" value="FUMARYLACETOACETATE HYDROLASE DOMAIN-CONTAINING PROTEIN 2A-RELATED"/>
    <property type="match status" value="1"/>
</dbReference>
<evidence type="ECO:0000256" key="2">
    <source>
        <dbReference type="ARBA" id="ARBA00010211"/>
    </source>
</evidence>
<protein>
    <submittedName>
        <fullName evidence="6">Ureidoglycolate lyase</fullName>
        <ecNumber evidence="6">4.3.2.3</ecNumber>
    </submittedName>
</protein>
<dbReference type="FunFam" id="3.90.850.10:FF:000002">
    <property type="entry name" value="2-hydroxyhepta-2,4-diene-1,7-dioate isomerase"/>
    <property type="match status" value="1"/>
</dbReference>
<keyword evidence="4" id="KW-0378">Hydrolase</keyword>
<dbReference type="GO" id="GO:0016787">
    <property type="term" value="F:hydrolase activity"/>
    <property type="evidence" value="ECO:0007669"/>
    <property type="project" value="UniProtKB-KW"/>
</dbReference>
<feature type="domain" description="Fumarylacetoacetase-like C-terminal" evidence="5">
    <location>
        <begin position="120"/>
        <end position="331"/>
    </location>
</feature>
<evidence type="ECO:0000313" key="6">
    <source>
        <dbReference type="EMBL" id="SUA74884.1"/>
    </source>
</evidence>
<dbReference type="InterPro" id="IPR051121">
    <property type="entry name" value="FAH"/>
</dbReference>
<proteinExistence type="inferred from homology"/>
<dbReference type="STRING" id="93220.A6P55_23790"/>
<evidence type="ECO:0000259" key="5">
    <source>
        <dbReference type="Pfam" id="PF01557"/>
    </source>
</evidence>
<keyword evidence="6" id="KW-0456">Lyase</keyword>
<comment type="cofactor">
    <cofactor evidence="1">
        <name>Mg(2+)</name>
        <dbReference type="ChEBI" id="CHEBI:18420"/>
    </cofactor>
</comment>
<evidence type="ECO:0000256" key="1">
    <source>
        <dbReference type="ARBA" id="ARBA00001946"/>
    </source>
</evidence>
<dbReference type="Gene3D" id="3.90.850.10">
    <property type="entry name" value="Fumarylacetoacetase-like, C-terminal domain"/>
    <property type="match status" value="1"/>
</dbReference>
<dbReference type="SUPFAM" id="SSF56529">
    <property type="entry name" value="FAH"/>
    <property type="match status" value="1"/>
</dbReference>
<dbReference type="Proteomes" id="UP000254573">
    <property type="component" value="Unassembled WGS sequence"/>
</dbReference>
<dbReference type="GO" id="GO:0019752">
    <property type="term" value="P:carboxylic acid metabolic process"/>
    <property type="evidence" value="ECO:0007669"/>
    <property type="project" value="UniProtKB-ARBA"/>
</dbReference>
<keyword evidence="3" id="KW-0479">Metal-binding</keyword>
<gene>
    <name evidence="6" type="ORF">NCTC13160_00547</name>
</gene>
<dbReference type="GO" id="GO:0046872">
    <property type="term" value="F:metal ion binding"/>
    <property type="evidence" value="ECO:0007669"/>
    <property type="project" value="UniProtKB-KW"/>
</dbReference>
<dbReference type="Pfam" id="PF01557">
    <property type="entry name" value="FAA_hydrolase"/>
    <property type="match status" value="1"/>
</dbReference>
<evidence type="ECO:0000256" key="4">
    <source>
        <dbReference type="ARBA" id="ARBA00022801"/>
    </source>
</evidence>
<dbReference type="InterPro" id="IPR036663">
    <property type="entry name" value="Fumarylacetoacetase_C_sf"/>
</dbReference>
<dbReference type="EMBL" id="UGSG01000001">
    <property type="protein sequence ID" value="SUA74884.1"/>
    <property type="molecule type" value="Genomic_DNA"/>
</dbReference>
<organism evidence="6 7">
    <name type="scientific">Pandoraea pnomenusa</name>
    <dbReference type="NCBI Taxonomy" id="93220"/>
    <lineage>
        <taxon>Bacteria</taxon>
        <taxon>Pseudomonadati</taxon>
        <taxon>Pseudomonadota</taxon>
        <taxon>Betaproteobacteria</taxon>
        <taxon>Burkholderiales</taxon>
        <taxon>Burkholderiaceae</taxon>
        <taxon>Pandoraea</taxon>
    </lineage>
</organism>
<accession>A0A378YCQ3</accession>
<dbReference type="GO" id="GO:0016853">
    <property type="term" value="F:isomerase activity"/>
    <property type="evidence" value="ECO:0007669"/>
    <property type="project" value="UniProtKB-ARBA"/>
</dbReference>
<reference evidence="6 7" key="1">
    <citation type="submission" date="2018-06" db="EMBL/GenBank/DDBJ databases">
        <authorList>
            <consortium name="Pathogen Informatics"/>
            <person name="Doyle S."/>
        </authorList>
    </citation>
    <scope>NUCLEOTIDE SEQUENCE [LARGE SCALE GENOMIC DNA]</scope>
    <source>
        <strain evidence="6 7">NCTC13160</strain>
    </source>
</reference>
<dbReference type="PANTHER" id="PTHR42796:SF4">
    <property type="entry name" value="FUMARYLACETOACETATE HYDROLASE DOMAIN-CONTAINING PROTEIN 2A"/>
    <property type="match status" value="1"/>
</dbReference>
<sequence length="335" mass="36382">MGENAIGSCTEDKEDKEDGVTWFGIATYESLAPGAGAARRTALVQHGRLYDLAAVLRESHADDALAVAQDLTSVISDWYVHGEALDAAVRRALDAGLPAKIGALATGDYRLCVPYQPGRIFATASNYYEHAAEMGTKLAPRSESSPYMFMKAETSVTATDTEVVLPPHAERVDWEVELAVVIGRPGRHIPVEQAHEWIAGYTVINDVSARDLNRRTDYPFTHDWFRGKSFDTFAPLGPWFVPRDVIRDPQNLRMTLSVNGETMQNDTTAGMIFNIAEQIAYLSGILTLKPGDLIATGTPTGVGMGRGVYLKAGDVMVAGIEGIGAIENRVVAQRK</sequence>
<comment type="similarity">
    <text evidence="2">Belongs to the FAH family.</text>
</comment>
<dbReference type="AlphaFoldDB" id="A0A378YCQ3"/>
<name>A0A378YCQ3_9BURK</name>
<dbReference type="EC" id="4.3.2.3" evidence="6"/>
<dbReference type="GO" id="GO:0050385">
    <property type="term" value="F:ureidoglycolate lyase activity"/>
    <property type="evidence" value="ECO:0007669"/>
    <property type="project" value="UniProtKB-EC"/>
</dbReference>
<dbReference type="InterPro" id="IPR011234">
    <property type="entry name" value="Fumarylacetoacetase-like_C"/>
</dbReference>